<feature type="region of interest" description="Disordered" evidence="4">
    <location>
        <begin position="119"/>
        <end position="143"/>
    </location>
</feature>
<accession>A0ABS1WVK7</accession>
<evidence type="ECO:0000256" key="1">
    <source>
        <dbReference type="ARBA" id="ARBA00004442"/>
    </source>
</evidence>
<dbReference type="CDD" id="cd07185">
    <property type="entry name" value="OmpA_C-like"/>
    <property type="match status" value="1"/>
</dbReference>
<dbReference type="PROSITE" id="PS51123">
    <property type="entry name" value="OMPA_2"/>
    <property type="match status" value="1"/>
</dbReference>
<dbReference type="Gene3D" id="3.30.1330.60">
    <property type="entry name" value="OmpA-like domain"/>
    <property type="match status" value="1"/>
</dbReference>
<dbReference type="PROSITE" id="PS51257">
    <property type="entry name" value="PROKAR_LIPOPROTEIN"/>
    <property type="match status" value="1"/>
</dbReference>
<dbReference type="PANTHER" id="PTHR30329:SF20">
    <property type="entry name" value="EXPORTED PROTEIN"/>
    <property type="match status" value="1"/>
</dbReference>
<sequence length="284" mass="30319">MSLNKQIVLTVAVAAVLSACSATPERNETLERARTLVSQVESSPRAGIAAADIANARTSLDAADRLAESKTRVSDMEFEATNAALSAQIANEKILTAEAKEAVANGTAQRQAVLIKARERDVQKSTDQADEARRQATASQARADSLETELADLKLKKTERGLVLTLGDVMFDTGQSTLKPGAYATLDRLATALQQQTQRKVLIEGHTDNVGSSDNNQGLSERRAQSVQMGLTHRGVERSQITALGKGENFPIAGNDTADGRQSNRRVELIFTDAPARIAADPGP</sequence>
<evidence type="ECO:0000313" key="6">
    <source>
        <dbReference type="EMBL" id="MBM0104993.1"/>
    </source>
</evidence>
<organism evidence="6 7">
    <name type="scientific">Steroidobacter gossypii</name>
    <dbReference type="NCBI Taxonomy" id="2805490"/>
    <lineage>
        <taxon>Bacteria</taxon>
        <taxon>Pseudomonadati</taxon>
        <taxon>Pseudomonadota</taxon>
        <taxon>Gammaproteobacteria</taxon>
        <taxon>Steroidobacterales</taxon>
        <taxon>Steroidobacteraceae</taxon>
        <taxon>Steroidobacter</taxon>
    </lineage>
</organism>
<dbReference type="RefSeq" id="WP_203167061.1">
    <property type="nucleotide sequence ID" value="NZ_JAEVLS010000002.1"/>
</dbReference>
<dbReference type="Pfam" id="PF00691">
    <property type="entry name" value="OmpA"/>
    <property type="match status" value="1"/>
</dbReference>
<dbReference type="InterPro" id="IPR050330">
    <property type="entry name" value="Bact_OuterMem_StrucFunc"/>
</dbReference>
<dbReference type="InterPro" id="IPR036737">
    <property type="entry name" value="OmpA-like_sf"/>
</dbReference>
<dbReference type="InterPro" id="IPR006664">
    <property type="entry name" value="OMP_bac"/>
</dbReference>
<reference evidence="6 7" key="1">
    <citation type="journal article" date="2021" name="Int. J. Syst. Evol. Microbiol.">
        <title>Steroidobacter gossypii sp. nov., isolated from soil of cotton cropping field.</title>
        <authorList>
            <person name="Huang R."/>
            <person name="Yang S."/>
            <person name="Zhen C."/>
            <person name="Liu W."/>
        </authorList>
    </citation>
    <scope>NUCLEOTIDE SEQUENCE [LARGE SCALE GENOMIC DNA]</scope>
    <source>
        <strain evidence="6 7">S1-65</strain>
    </source>
</reference>
<dbReference type="InterPro" id="IPR006665">
    <property type="entry name" value="OmpA-like"/>
</dbReference>
<evidence type="ECO:0000256" key="4">
    <source>
        <dbReference type="SAM" id="MobiDB-lite"/>
    </source>
</evidence>
<evidence type="ECO:0000256" key="2">
    <source>
        <dbReference type="ARBA" id="ARBA00023136"/>
    </source>
</evidence>
<evidence type="ECO:0000256" key="3">
    <source>
        <dbReference type="PROSITE-ProRule" id="PRU00473"/>
    </source>
</evidence>
<dbReference type="PANTHER" id="PTHR30329">
    <property type="entry name" value="STATOR ELEMENT OF FLAGELLAR MOTOR COMPLEX"/>
    <property type="match status" value="1"/>
</dbReference>
<feature type="domain" description="OmpA-like" evidence="5">
    <location>
        <begin position="158"/>
        <end position="275"/>
    </location>
</feature>
<protein>
    <submittedName>
        <fullName evidence="6">OmpA family protein</fullName>
    </submittedName>
</protein>
<evidence type="ECO:0000259" key="5">
    <source>
        <dbReference type="PROSITE" id="PS51123"/>
    </source>
</evidence>
<name>A0ABS1WVK7_9GAMM</name>
<dbReference type="SUPFAM" id="SSF103088">
    <property type="entry name" value="OmpA-like"/>
    <property type="match status" value="1"/>
</dbReference>
<evidence type="ECO:0000313" key="7">
    <source>
        <dbReference type="Proteomes" id="UP000661077"/>
    </source>
</evidence>
<keyword evidence="2 3" id="KW-0472">Membrane</keyword>
<comment type="subcellular location">
    <subcellularLocation>
        <location evidence="1">Cell outer membrane</location>
    </subcellularLocation>
</comment>
<dbReference type="Proteomes" id="UP000661077">
    <property type="component" value="Unassembled WGS sequence"/>
</dbReference>
<keyword evidence="7" id="KW-1185">Reference proteome</keyword>
<dbReference type="EMBL" id="JAEVLS010000002">
    <property type="protein sequence ID" value="MBM0104993.1"/>
    <property type="molecule type" value="Genomic_DNA"/>
</dbReference>
<dbReference type="PRINTS" id="PR01021">
    <property type="entry name" value="OMPADOMAIN"/>
</dbReference>
<proteinExistence type="predicted"/>
<gene>
    <name evidence="6" type="ORF">JM946_09540</name>
</gene>
<comment type="caution">
    <text evidence="6">The sequence shown here is derived from an EMBL/GenBank/DDBJ whole genome shotgun (WGS) entry which is preliminary data.</text>
</comment>